<dbReference type="InterPro" id="IPR003830">
    <property type="entry name" value="ComA_synth"/>
</dbReference>
<keyword evidence="3" id="KW-1185">Reference proteome</keyword>
<dbReference type="EMBL" id="JAQHRD010000007">
    <property type="protein sequence ID" value="KAJ6438774.1"/>
    <property type="molecule type" value="Genomic_DNA"/>
</dbReference>
<dbReference type="Gene3D" id="3.20.20.70">
    <property type="entry name" value="Aldolase class I"/>
    <property type="match status" value="1"/>
</dbReference>
<accession>A0AB34FHA4</accession>
<evidence type="ECO:0000256" key="1">
    <source>
        <dbReference type="ARBA" id="ARBA00010424"/>
    </source>
</evidence>
<gene>
    <name evidence="2" type="ORF">O9K51_08175</name>
</gene>
<protein>
    <submittedName>
        <fullName evidence="2">RhoGAP domain-containing protein</fullName>
    </submittedName>
</protein>
<dbReference type="PANTHER" id="PTHR48413:SF1">
    <property type="entry name" value="PROTEIN HEAT-STRESS-ASSOCIATED 32"/>
    <property type="match status" value="1"/>
</dbReference>
<dbReference type="PANTHER" id="PTHR48413">
    <property type="match status" value="1"/>
</dbReference>
<dbReference type="Pfam" id="PF02679">
    <property type="entry name" value="ComA"/>
    <property type="match status" value="1"/>
</dbReference>
<dbReference type="InterPro" id="IPR036112">
    <property type="entry name" value="ComA_synth_sf"/>
</dbReference>
<evidence type="ECO:0000313" key="2">
    <source>
        <dbReference type="EMBL" id="KAJ6438774.1"/>
    </source>
</evidence>
<evidence type="ECO:0000313" key="3">
    <source>
        <dbReference type="Proteomes" id="UP001163105"/>
    </source>
</evidence>
<organism evidence="2 3">
    <name type="scientific">Purpureocillium lavendulum</name>
    <dbReference type="NCBI Taxonomy" id="1247861"/>
    <lineage>
        <taxon>Eukaryota</taxon>
        <taxon>Fungi</taxon>
        <taxon>Dikarya</taxon>
        <taxon>Ascomycota</taxon>
        <taxon>Pezizomycotina</taxon>
        <taxon>Sordariomycetes</taxon>
        <taxon>Hypocreomycetidae</taxon>
        <taxon>Hypocreales</taxon>
        <taxon>Ophiocordycipitaceae</taxon>
        <taxon>Purpureocillium</taxon>
    </lineage>
</organism>
<dbReference type="Proteomes" id="UP001163105">
    <property type="component" value="Unassembled WGS sequence"/>
</dbReference>
<comment type="similarity">
    <text evidence="1">Belongs to the phosphosulfolactate synthase family.</text>
</comment>
<dbReference type="SUPFAM" id="SSF102110">
    <property type="entry name" value="(2r)-phospho-3-sulfolactate synthase ComA"/>
    <property type="match status" value="1"/>
</dbReference>
<sequence>MSSSSLRYLCAGKRALSRPCLRGLATTQRPLAAARHLPVGSSRGVADSAKIMLEQDEGFGFIRHNPRPQKPRTLGVTEIRGPYYSAMGKRYLQDVFDTMGYQVDGVKFAGGSFSLFPEDKLRELIQLVHENNAYVSTSDPKTAVDRYLKKCKDVGFDVIEVSAGFLSLPQDDWLRLVDKVHDEGMVAKPEIGIQFGAGGDTSSTELESLGTSDPSRIVKAGKQFIDAGVERIMIESEGITENVAKWRTDVIEYILGELPSEKVMFEAADPAVFNWYIREFGVDVNLFVDHSQIVQLSCLRAGIWGMADTFGKITTFR</sequence>
<reference evidence="2" key="1">
    <citation type="submission" date="2023-01" db="EMBL/GenBank/DDBJ databases">
        <title>The growth and conidiation of Purpureocillium lavendulum are regulated by nitrogen source and histone H3K14 acetylation.</title>
        <authorList>
            <person name="Tang P."/>
            <person name="Han J."/>
            <person name="Zhang C."/>
            <person name="Tang P."/>
            <person name="Qi F."/>
            <person name="Zhang K."/>
            <person name="Liang L."/>
        </authorList>
    </citation>
    <scope>NUCLEOTIDE SEQUENCE</scope>
    <source>
        <strain evidence="2">YMF1.00683</strain>
    </source>
</reference>
<dbReference type="AlphaFoldDB" id="A0AB34FHA4"/>
<name>A0AB34FHA4_9HYPO</name>
<comment type="caution">
    <text evidence="2">The sequence shown here is derived from an EMBL/GenBank/DDBJ whole genome shotgun (WGS) entry which is preliminary data.</text>
</comment>
<proteinExistence type="inferred from homology"/>
<dbReference type="InterPro" id="IPR013785">
    <property type="entry name" value="Aldolase_TIM"/>
</dbReference>